<feature type="transmembrane region" description="Helical" evidence="7">
    <location>
        <begin position="223"/>
        <end position="245"/>
    </location>
</feature>
<evidence type="ECO:0000256" key="1">
    <source>
        <dbReference type="ARBA" id="ARBA00004141"/>
    </source>
</evidence>
<dbReference type="Pfam" id="PF01694">
    <property type="entry name" value="Rhomboid"/>
    <property type="match status" value="1"/>
</dbReference>
<keyword evidence="3 7" id="KW-0812">Transmembrane</keyword>
<proteinExistence type="inferred from homology"/>
<evidence type="ECO:0000313" key="9">
    <source>
        <dbReference type="EMBL" id="QWU87293.1"/>
    </source>
</evidence>
<evidence type="ECO:0000256" key="6">
    <source>
        <dbReference type="ARBA" id="ARBA00023136"/>
    </source>
</evidence>
<accession>A0ABX8I4A9</accession>
<dbReference type="Proteomes" id="UP000825434">
    <property type="component" value="Chromosome 2"/>
</dbReference>
<comment type="subcellular location">
    <subcellularLocation>
        <location evidence="1">Membrane</location>
        <topology evidence="1">Multi-pass membrane protein</topology>
    </subcellularLocation>
</comment>
<name>A0ABX8I4A9_9ASCO</name>
<feature type="transmembrane region" description="Helical" evidence="7">
    <location>
        <begin position="189"/>
        <end position="211"/>
    </location>
</feature>
<keyword evidence="5 7" id="KW-1133">Transmembrane helix</keyword>
<keyword evidence="6 7" id="KW-0472">Membrane</keyword>
<sequence>MSHILIYEDIRHGRSLSPTVFTIGNRGAFTSNLGVGYRRSFHSRIPSPSSWFRNRQFHTAFSHFKRSYWQRPGLAGRFQRIQWDSLAKPAIFSGAFLLAAPPILDFTINKSTWLKRNPQAIVYAIIGLNTGVFFAWQLPRFSLILRKYGLLVNDRFSSVWSIIGSGFSHQNFTHLFFNMFCLQSFGSTLAVVLGPAGFLTAYLGSIVASSFTSLAFRTIARQGVSGSLGASGGIFGLLGVFSYLFPNASVAFFFLPIPGGAWYAFLGSIVLNAAGFFTKIHFDYAAHIGGSLIGIYYGWKAKKDIAKRRRQRSIYF</sequence>
<protein>
    <recommendedName>
        <fullName evidence="8">Peptidase S54 rhomboid domain-containing protein</fullName>
    </recommendedName>
</protein>
<feature type="transmembrane region" description="Helical" evidence="7">
    <location>
        <begin position="252"/>
        <end position="274"/>
    </location>
</feature>
<dbReference type="InterPro" id="IPR035952">
    <property type="entry name" value="Rhomboid-like_sf"/>
</dbReference>
<evidence type="ECO:0000313" key="10">
    <source>
        <dbReference type="Proteomes" id="UP000825434"/>
    </source>
</evidence>
<dbReference type="EMBL" id="CP076662">
    <property type="protein sequence ID" value="QWU87293.1"/>
    <property type="molecule type" value="Genomic_DNA"/>
</dbReference>
<feature type="transmembrane region" description="Helical" evidence="7">
    <location>
        <begin position="280"/>
        <end position="299"/>
    </location>
</feature>
<evidence type="ECO:0000256" key="2">
    <source>
        <dbReference type="ARBA" id="ARBA00009045"/>
    </source>
</evidence>
<reference evidence="9 10" key="1">
    <citation type="submission" date="2021-06" db="EMBL/GenBank/DDBJ databases">
        <title>Candida outbreak in Lebanon.</title>
        <authorList>
            <person name="Finianos M."/>
        </authorList>
    </citation>
    <scope>NUCLEOTIDE SEQUENCE [LARGE SCALE GENOMIC DNA]</scope>
    <source>
        <strain evidence="9">CA3LBN</strain>
    </source>
</reference>
<dbReference type="InterPro" id="IPR050925">
    <property type="entry name" value="Rhomboid_protease_S54"/>
</dbReference>
<dbReference type="SUPFAM" id="SSF144091">
    <property type="entry name" value="Rhomboid-like"/>
    <property type="match status" value="1"/>
</dbReference>
<dbReference type="PANTHER" id="PTHR43731:SF14">
    <property type="entry name" value="PRESENILIN-ASSOCIATED RHOMBOID-LIKE PROTEIN, MITOCHONDRIAL"/>
    <property type="match status" value="1"/>
</dbReference>
<keyword evidence="10" id="KW-1185">Reference proteome</keyword>
<feature type="domain" description="Peptidase S54 rhomboid" evidence="8">
    <location>
        <begin position="158"/>
        <end position="300"/>
    </location>
</feature>
<feature type="transmembrane region" description="Helical" evidence="7">
    <location>
        <begin position="120"/>
        <end position="138"/>
    </location>
</feature>
<evidence type="ECO:0000256" key="3">
    <source>
        <dbReference type="ARBA" id="ARBA00022692"/>
    </source>
</evidence>
<gene>
    <name evidence="9" type="ORF">CA3LBN_001558</name>
</gene>
<evidence type="ECO:0000256" key="4">
    <source>
        <dbReference type="ARBA" id="ARBA00022801"/>
    </source>
</evidence>
<feature type="transmembrane region" description="Helical" evidence="7">
    <location>
        <begin position="90"/>
        <end position="108"/>
    </location>
</feature>
<evidence type="ECO:0000259" key="8">
    <source>
        <dbReference type="Pfam" id="PF01694"/>
    </source>
</evidence>
<comment type="similarity">
    <text evidence="2">Belongs to the peptidase S54 family.</text>
</comment>
<dbReference type="InterPro" id="IPR022764">
    <property type="entry name" value="Peptidase_S54_rhomboid_dom"/>
</dbReference>
<dbReference type="Gene3D" id="1.20.1540.10">
    <property type="entry name" value="Rhomboid-like"/>
    <property type="match status" value="1"/>
</dbReference>
<evidence type="ECO:0000256" key="7">
    <source>
        <dbReference type="SAM" id="Phobius"/>
    </source>
</evidence>
<evidence type="ECO:0000256" key="5">
    <source>
        <dbReference type="ARBA" id="ARBA00022989"/>
    </source>
</evidence>
<organism evidence="9 10">
    <name type="scientific">Candidozyma haemuli</name>
    <dbReference type="NCBI Taxonomy" id="45357"/>
    <lineage>
        <taxon>Eukaryota</taxon>
        <taxon>Fungi</taxon>
        <taxon>Dikarya</taxon>
        <taxon>Ascomycota</taxon>
        <taxon>Saccharomycotina</taxon>
        <taxon>Pichiomycetes</taxon>
        <taxon>Metschnikowiaceae</taxon>
        <taxon>Candidozyma</taxon>
    </lineage>
</organism>
<keyword evidence="4" id="KW-0378">Hydrolase</keyword>
<dbReference type="PANTHER" id="PTHR43731">
    <property type="entry name" value="RHOMBOID PROTEASE"/>
    <property type="match status" value="1"/>
</dbReference>